<dbReference type="AlphaFoldDB" id="A0A835XWI7"/>
<dbReference type="PANTHER" id="PTHR10869">
    <property type="entry name" value="PROLYL 4-HYDROXYLASE ALPHA SUBUNIT"/>
    <property type="match status" value="1"/>
</dbReference>
<evidence type="ECO:0000259" key="9">
    <source>
        <dbReference type="PROSITE" id="PS51471"/>
    </source>
</evidence>
<feature type="compositionally biased region" description="Gly residues" evidence="8">
    <location>
        <begin position="172"/>
        <end position="192"/>
    </location>
</feature>
<dbReference type="GO" id="GO:0031418">
    <property type="term" value="F:L-ascorbic acid binding"/>
    <property type="evidence" value="ECO:0007669"/>
    <property type="project" value="InterPro"/>
</dbReference>
<evidence type="ECO:0000313" key="10">
    <source>
        <dbReference type="EMBL" id="KAG2492422.1"/>
    </source>
</evidence>
<keyword evidence="4" id="KW-0223">Dioxygenase</keyword>
<gene>
    <name evidence="10" type="ORF">HYH03_009365</name>
</gene>
<evidence type="ECO:0000256" key="7">
    <source>
        <dbReference type="ARBA" id="ARBA00049169"/>
    </source>
</evidence>
<dbReference type="GO" id="GO:0004656">
    <property type="term" value="F:procollagen-proline 4-dioxygenase activity"/>
    <property type="evidence" value="ECO:0007669"/>
    <property type="project" value="UniProtKB-EC"/>
</dbReference>
<dbReference type="InterPro" id="IPR006620">
    <property type="entry name" value="Pro_4_hyd_alph"/>
</dbReference>
<accession>A0A835XWI7</accession>
<reference evidence="10" key="1">
    <citation type="journal article" date="2020" name="bioRxiv">
        <title>Comparative genomics of Chlamydomonas.</title>
        <authorList>
            <person name="Craig R.J."/>
            <person name="Hasan A.R."/>
            <person name="Ness R.W."/>
            <person name="Keightley P.D."/>
        </authorList>
    </citation>
    <scope>NUCLEOTIDE SEQUENCE</scope>
    <source>
        <strain evidence="10">CCAP 11/70</strain>
    </source>
</reference>
<evidence type="ECO:0000256" key="2">
    <source>
        <dbReference type="ARBA" id="ARBA00004648"/>
    </source>
</evidence>
<keyword evidence="5" id="KW-0560">Oxidoreductase</keyword>
<comment type="subcellular location">
    <subcellularLocation>
        <location evidence="2">Endoplasmic reticulum membrane</location>
        <topology evidence="2">Single-pass type II membrane protein</topology>
    </subcellularLocation>
</comment>
<dbReference type="Gene3D" id="2.60.120.620">
    <property type="entry name" value="q2cbj1_9rhob like domain"/>
    <property type="match status" value="1"/>
</dbReference>
<evidence type="ECO:0000256" key="8">
    <source>
        <dbReference type="SAM" id="MobiDB-lite"/>
    </source>
</evidence>
<name>A0A835XWI7_9CHLO</name>
<feature type="compositionally biased region" description="Gly residues" evidence="8">
    <location>
        <begin position="547"/>
        <end position="567"/>
    </location>
</feature>
<dbReference type="SMART" id="SM00702">
    <property type="entry name" value="P4Hc"/>
    <property type="match status" value="1"/>
</dbReference>
<dbReference type="InterPro" id="IPR044862">
    <property type="entry name" value="Pro_4_hyd_alph_FE2OG_OXY"/>
</dbReference>
<comment type="caution">
    <text evidence="10">The sequence shown here is derived from an EMBL/GenBank/DDBJ whole genome shotgun (WGS) entry which is preliminary data.</text>
</comment>
<dbReference type="InterPro" id="IPR045054">
    <property type="entry name" value="P4HA-like"/>
</dbReference>
<dbReference type="InterPro" id="IPR005123">
    <property type="entry name" value="Oxoglu/Fe-dep_dioxygenase_dom"/>
</dbReference>
<feature type="domain" description="Fe2OG dioxygenase" evidence="9">
    <location>
        <begin position="723"/>
        <end position="856"/>
    </location>
</feature>
<protein>
    <recommendedName>
        <fullName evidence="9">Fe2OG dioxygenase domain-containing protein</fullName>
    </recommendedName>
</protein>
<dbReference type="GO" id="GO:0005789">
    <property type="term" value="C:endoplasmic reticulum membrane"/>
    <property type="evidence" value="ECO:0007669"/>
    <property type="project" value="UniProtKB-SubCell"/>
</dbReference>
<evidence type="ECO:0000313" key="11">
    <source>
        <dbReference type="Proteomes" id="UP000612055"/>
    </source>
</evidence>
<feature type="region of interest" description="Disordered" evidence="8">
    <location>
        <begin position="208"/>
        <end position="228"/>
    </location>
</feature>
<evidence type="ECO:0000256" key="6">
    <source>
        <dbReference type="ARBA" id="ARBA00023004"/>
    </source>
</evidence>
<feature type="region of interest" description="Disordered" evidence="8">
    <location>
        <begin position="529"/>
        <end position="590"/>
    </location>
</feature>
<comment type="catalytic activity">
    <reaction evidence="7">
        <text>L-prolyl-[collagen] + 2-oxoglutarate + O2 = trans-4-hydroxy-L-prolyl-[collagen] + succinate + CO2</text>
        <dbReference type="Rhea" id="RHEA:18945"/>
        <dbReference type="Rhea" id="RHEA-COMP:11676"/>
        <dbReference type="Rhea" id="RHEA-COMP:11680"/>
        <dbReference type="ChEBI" id="CHEBI:15379"/>
        <dbReference type="ChEBI" id="CHEBI:16526"/>
        <dbReference type="ChEBI" id="CHEBI:16810"/>
        <dbReference type="ChEBI" id="CHEBI:30031"/>
        <dbReference type="ChEBI" id="CHEBI:50342"/>
        <dbReference type="ChEBI" id="CHEBI:61965"/>
        <dbReference type="EC" id="1.14.11.2"/>
    </reaction>
</comment>
<keyword evidence="11" id="KW-1185">Reference proteome</keyword>
<dbReference type="GO" id="GO:0005506">
    <property type="term" value="F:iron ion binding"/>
    <property type="evidence" value="ECO:0007669"/>
    <property type="project" value="InterPro"/>
</dbReference>
<feature type="compositionally biased region" description="Polar residues" evidence="8">
    <location>
        <begin position="403"/>
        <end position="415"/>
    </location>
</feature>
<feature type="region of interest" description="Disordered" evidence="8">
    <location>
        <begin position="166"/>
        <end position="195"/>
    </location>
</feature>
<organism evidence="10 11">
    <name type="scientific">Edaphochlamys debaryana</name>
    <dbReference type="NCBI Taxonomy" id="47281"/>
    <lineage>
        <taxon>Eukaryota</taxon>
        <taxon>Viridiplantae</taxon>
        <taxon>Chlorophyta</taxon>
        <taxon>core chlorophytes</taxon>
        <taxon>Chlorophyceae</taxon>
        <taxon>CS clade</taxon>
        <taxon>Chlamydomonadales</taxon>
        <taxon>Chlamydomonadales incertae sedis</taxon>
        <taxon>Edaphochlamys</taxon>
    </lineage>
</organism>
<evidence type="ECO:0000256" key="5">
    <source>
        <dbReference type="ARBA" id="ARBA00023002"/>
    </source>
</evidence>
<evidence type="ECO:0000256" key="3">
    <source>
        <dbReference type="ARBA" id="ARBA00022723"/>
    </source>
</evidence>
<keyword evidence="3" id="KW-0479">Metal-binding</keyword>
<feature type="region of interest" description="Disordered" evidence="8">
    <location>
        <begin position="1"/>
        <end position="25"/>
    </location>
</feature>
<dbReference type="PANTHER" id="PTHR10869:SF238">
    <property type="entry name" value="PROLYL 4-HYDROXYLASE 6-RELATED"/>
    <property type="match status" value="1"/>
</dbReference>
<dbReference type="EMBL" id="JAEHOE010000045">
    <property type="protein sequence ID" value="KAG2492422.1"/>
    <property type="molecule type" value="Genomic_DNA"/>
</dbReference>
<sequence length="859" mass="83980">MGNRLSTLAAVGGGSGSVDNDEPPPLLREEVDSVTGASSGSGHGFDFLSNLSLMGGGGAAATKRASASASAAAAAAAAIAPGGGPSGTGGALAEVLARAHSATLPAAAAATAAGDKGAGGPDGGGGDKRASPSAFELPPPARLPATLAAYGLGAEELNLTRALRASGEGGHRSGGGSSAAGWGAAGGGGGEASGVAGAADVVSAAAVPPGAPQPAAPMLGPPLLTDDEAAPEAHGELLLSAGPGPGPGGAAPPAPAPPLVLLGGVKMVEAGEGQGVGAAGCALRAEWDIPLRAQPGGGGAFLDASANEPCGCNVRVASPPFTLAAAPAAHAPAPPPSSAAAGAASRRLAAARAAAPAAPTWFPDESGASVAADALSPSWRLCWALFDHDASRVSLYLLHTPQQHPQPAAAGTTQGEGEDPLQAAEAEGEVEGWWLTWRLEVAGLDGEGQVVSKLTVPGELSHLFRAGHRGWGVQALLSAPELDGLLCCAMLRVSATLLHPPTPAADVLSTWPSVAARLGAYMGSAATGGGAGAAASPSPSPDAGARAGAGAGAGSSRGGEGRGGGRLGCVPEEAGAQGSPHGLQPWGAVAAGGGGGGGGGGAGVGDVAMGEGGGAAGFPVGAVPRALAALDCDVTLASLSPRIVVVDGFLPPQLCDALMATAEPRLIRSRVSTGAETPSRVSRSTFFTGDSARLGPVLAVEARIQQLMERPEVTGGGRPTLVKSEALQVVCYQDGGFYAEHYDNKAGGVVTRAATIIIYLDEPRSGGGTYFPKSTGLPRVGALAASPGCLGRLPALTQQLHTMRVARPGLRVLPAKGRALIFWSRLADGSEDLASLHSAEPVRGGTKWICTRWFKELAP</sequence>
<comment type="cofactor">
    <cofactor evidence="1">
        <name>L-ascorbate</name>
        <dbReference type="ChEBI" id="CHEBI:38290"/>
    </cofactor>
</comment>
<dbReference type="PROSITE" id="PS51471">
    <property type="entry name" value="FE2OG_OXY"/>
    <property type="match status" value="1"/>
</dbReference>
<dbReference type="Proteomes" id="UP000612055">
    <property type="component" value="Unassembled WGS sequence"/>
</dbReference>
<keyword evidence="6" id="KW-0408">Iron</keyword>
<feature type="region of interest" description="Disordered" evidence="8">
    <location>
        <begin position="403"/>
        <end position="425"/>
    </location>
</feature>
<dbReference type="OrthoDB" id="420380at2759"/>
<feature type="compositionally biased region" description="Low complexity" evidence="8">
    <location>
        <begin position="533"/>
        <end position="546"/>
    </location>
</feature>
<dbReference type="Pfam" id="PF13640">
    <property type="entry name" value="2OG-FeII_Oxy_3"/>
    <property type="match status" value="1"/>
</dbReference>
<proteinExistence type="predicted"/>
<feature type="region of interest" description="Disordered" evidence="8">
    <location>
        <begin position="112"/>
        <end position="140"/>
    </location>
</feature>
<evidence type="ECO:0000256" key="1">
    <source>
        <dbReference type="ARBA" id="ARBA00001961"/>
    </source>
</evidence>
<evidence type="ECO:0000256" key="4">
    <source>
        <dbReference type="ARBA" id="ARBA00022964"/>
    </source>
</evidence>